<feature type="domain" description="Helix-hairpin-helix DNA-binding motif class 1" evidence="1">
    <location>
        <begin position="68"/>
        <end position="87"/>
    </location>
</feature>
<dbReference type="GO" id="GO:0006281">
    <property type="term" value="P:DNA repair"/>
    <property type="evidence" value="ECO:0007669"/>
    <property type="project" value="InterPro"/>
</dbReference>
<dbReference type="InterPro" id="IPR010994">
    <property type="entry name" value="RuvA_2-like"/>
</dbReference>
<dbReference type="InterPro" id="IPR003583">
    <property type="entry name" value="Hlx-hairpin-Hlx_DNA-bd_motif"/>
</dbReference>
<dbReference type="InterPro" id="IPR051675">
    <property type="entry name" value="Endo/Exo/Phosphatase_dom_1"/>
</dbReference>
<gene>
    <name evidence="2" type="ORF">MNBD_NITROSPIRAE03-822</name>
</gene>
<sequence length="97" mass="10667">MKAKLIVVMFLGIFLVSGVTAVSADLLQKKDINKATIETLTSVKGIGEKKASVILGYLQEHGPVKDMDELLKVKGIGEKVLEKIKEQFEVKDKVRTP</sequence>
<reference evidence="2" key="1">
    <citation type="submission" date="2018-06" db="EMBL/GenBank/DDBJ databases">
        <authorList>
            <person name="Zhirakovskaya E."/>
        </authorList>
    </citation>
    <scope>NUCLEOTIDE SEQUENCE</scope>
</reference>
<dbReference type="NCBIfam" id="TIGR00426">
    <property type="entry name" value="competence protein ComEA helix-hairpin-helix repeat region"/>
    <property type="match status" value="1"/>
</dbReference>
<dbReference type="InterPro" id="IPR004509">
    <property type="entry name" value="Competence_ComEA_HhH"/>
</dbReference>
<dbReference type="Gene3D" id="1.10.150.280">
    <property type="entry name" value="AF1531-like domain"/>
    <property type="match status" value="1"/>
</dbReference>
<dbReference type="AlphaFoldDB" id="A0A3B1DF54"/>
<dbReference type="PANTHER" id="PTHR21180">
    <property type="entry name" value="ENDONUCLEASE/EXONUCLEASE/PHOSPHATASE FAMILY DOMAIN-CONTAINING PROTEIN 1"/>
    <property type="match status" value="1"/>
</dbReference>
<dbReference type="GO" id="GO:0015627">
    <property type="term" value="C:type II protein secretion system complex"/>
    <property type="evidence" value="ECO:0007669"/>
    <property type="project" value="TreeGrafter"/>
</dbReference>
<dbReference type="PANTHER" id="PTHR21180:SF32">
    <property type="entry name" value="ENDONUCLEASE_EXONUCLEASE_PHOSPHATASE FAMILY DOMAIN-CONTAINING PROTEIN 1"/>
    <property type="match status" value="1"/>
</dbReference>
<proteinExistence type="predicted"/>
<evidence type="ECO:0000313" key="2">
    <source>
        <dbReference type="EMBL" id="VAX34588.1"/>
    </source>
</evidence>
<organism evidence="2">
    <name type="scientific">hydrothermal vent metagenome</name>
    <dbReference type="NCBI Taxonomy" id="652676"/>
    <lineage>
        <taxon>unclassified sequences</taxon>
        <taxon>metagenomes</taxon>
        <taxon>ecological metagenomes</taxon>
    </lineage>
</organism>
<dbReference type="SUPFAM" id="SSF47781">
    <property type="entry name" value="RuvA domain 2-like"/>
    <property type="match status" value="1"/>
</dbReference>
<protein>
    <recommendedName>
        <fullName evidence="1">Helix-hairpin-helix DNA-binding motif class 1 domain-containing protein</fullName>
    </recommendedName>
</protein>
<evidence type="ECO:0000259" key="1">
    <source>
        <dbReference type="SMART" id="SM00278"/>
    </source>
</evidence>
<dbReference type="EMBL" id="UOGI01000356">
    <property type="protein sequence ID" value="VAX34588.1"/>
    <property type="molecule type" value="Genomic_DNA"/>
</dbReference>
<feature type="domain" description="Helix-hairpin-helix DNA-binding motif class 1" evidence="1">
    <location>
        <begin position="38"/>
        <end position="57"/>
    </location>
</feature>
<dbReference type="GO" id="GO:0003677">
    <property type="term" value="F:DNA binding"/>
    <property type="evidence" value="ECO:0007669"/>
    <property type="project" value="InterPro"/>
</dbReference>
<dbReference type="GO" id="GO:0015628">
    <property type="term" value="P:protein secretion by the type II secretion system"/>
    <property type="evidence" value="ECO:0007669"/>
    <property type="project" value="TreeGrafter"/>
</dbReference>
<dbReference type="SMART" id="SM00278">
    <property type="entry name" value="HhH1"/>
    <property type="match status" value="2"/>
</dbReference>
<accession>A0A3B1DF54</accession>
<name>A0A3B1DF54_9ZZZZ</name>
<dbReference type="Pfam" id="PF12836">
    <property type="entry name" value="HHH_3"/>
    <property type="match status" value="1"/>
</dbReference>